<dbReference type="EMBL" id="CAJNOE010007302">
    <property type="protein sequence ID" value="CAF1527301.1"/>
    <property type="molecule type" value="Genomic_DNA"/>
</dbReference>
<feature type="non-terminal residue" evidence="2">
    <location>
        <position position="34"/>
    </location>
</feature>
<gene>
    <name evidence="2" type="ORF">IZO911_LOCUS46039</name>
</gene>
<evidence type="ECO:0000313" key="2">
    <source>
        <dbReference type="EMBL" id="CAF1527301.1"/>
    </source>
</evidence>
<accession>A0A815VCC9</accession>
<sequence>MEDNVGDSSVIEDGGDGDTGITGSDVKRFNTGCS</sequence>
<reference evidence="2" key="1">
    <citation type="submission" date="2021-02" db="EMBL/GenBank/DDBJ databases">
        <authorList>
            <person name="Nowell W R."/>
        </authorList>
    </citation>
    <scope>NUCLEOTIDE SEQUENCE</scope>
</reference>
<name>A0A815VCC9_9BILA</name>
<evidence type="ECO:0000256" key="1">
    <source>
        <dbReference type="SAM" id="MobiDB-lite"/>
    </source>
</evidence>
<proteinExistence type="predicted"/>
<protein>
    <submittedName>
        <fullName evidence="2">Uncharacterized protein</fullName>
    </submittedName>
</protein>
<comment type="caution">
    <text evidence="2">The sequence shown here is derived from an EMBL/GenBank/DDBJ whole genome shotgun (WGS) entry which is preliminary data.</text>
</comment>
<dbReference type="Proteomes" id="UP000663860">
    <property type="component" value="Unassembled WGS sequence"/>
</dbReference>
<feature type="region of interest" description="Disordered" evidence="1">
    <location>
        <begin position="1"/>
        <end position="34"/>
    </location>
</feature>
<organism evidence="2 3">
    <name type="scientific">Adineta steineri</name>
    <dbReference type="NCBI Taxonomy" id="433720"/>
    <lineage>
        <taxon>Eukaryota</taxon>
        <taxon>Metazoa</taxon>
        <taxon>Spiralia</taxon>
        <taxon>Gnathifera</taxon>
        <taxon>Rotifera</taxon>
        <taxon>Eurotatoria</taxon>
        <taxon>Bdelloidea</taxon>
        <taxon>Adinetida</taxon>
        <taxon>Adinetidae</taxon>
        <taxon>Adineta</taxon>
    </lineage>
</organism>
<dbReference type="AlphaFoldDB" id="A0A815VCC9"/>
<evidence type="ECO:0000313" key="3">
    <source>
        <dbReference type="Proteomes" id="UP000663860"/>
    </source>
</evidence>